<dbReference type="InterPro" id="IPR045175">
    <property type="entry name" value="M28_fam"/>
</dbReference>
<dbReference type="EMBL" id="BLAY01000028">
    <property type="protein sequence ID" value="GET37417.1"/>
    <property type="molecule type" value="Genomic_DNA"/>
</dbReference>
<accession>A0AAV3XAW4</accession>
<keyword evidence="3" id="KW-1185">Reference proteome</keyword>
<name>A0AAV3XAW4_9CYAN</name>
<dbReference type="CDD" id="cd01427">
    <property type="entry name" value="HAD_like"/>
    <property type="match status" value="1"/>
</dbReference>
<dbReference type="GO" id="GO:0008235">
    <property type="term" value="F:metalloexopeptidase activity"/>
    <property type="evidence" value="ECO:0007669"/>
    <property type="project" value="InterPro"/>
</dbReference>
<dbReference type="Gene3D" id="3.40.630.10">
    <property type="entry name" value="Zn peptidases"/>
    <property type="match status" value="1"/>
</dbReference>
<proteinExistence type="predicted"/>
<dbReference type="Gene3D" id="3.40.50.1000">
    <property type="entry name" value="HAD superfamily/HAD-like"/>
    <property type="match status" value="1"/>
</dbReference>
<dbReference type="RefSeq" id="WP_226578846.1">
    <property type="nucleotide sequence ID" value="NZ_BLAY01000028.1"/>
</dbReference>
<dbReference type="InterPro" id="IPR007484">
    <property type="entry name" value="Peptidase_M28"/>
</dbReference>
<gene>
    <name evidence="2" type="ORF">MiSe_21700</name>
</gene>
<dbReference type="SUPFAM" id="SSF56784">
    <property type="entry name" value="HAD-like"/>
    <property type="match status" value="1"/>
</dbReference>
<sequence length="632" mass="69842">MSDNRAPAVFFDIGDTLGAAIISPLPYRLEGLDVYPYVPGVLGYLRARKIRIGIISNIGADTPENIKRVLEASGIYQFLAPELLIFGAKDSSEIFKQAASKAGYSDSLNECLFVGEDSQERSYAREAGWRVAPHPLLAWEVLNGSHLRYIRVAVPAERSEQEWRKVMRNLPVVPLYVTGEKGRKVYAIASTDTAARLDDLGFEVDRLLREDVPLTTELYLLRDDRQTRTGFLAPEGHSAQFFTESETSNWVLSSSREGLFIALPAGRSVEQYHFEEAYHGHNLKLLPDLSLLEPFGEGNNARMASFIQLPTEELSLTSEELEKLQEITPELINNYLDRYSGIKPLNAASDIKIKSRHIQNPDNALATEALARDLMAIGGDNFTVRLYPFIHEGRTLHNVEAELRGSESEEMVLITAHLDSTAAFSHDFDPQKDIAPGRDDDGSGVAAVLAMAGVIKQLGEIKPPKRSIRFVLFNAEEHGLVGSKAYARGQAAIAAPIVAVYQIDMIGYNVKPPRSFEVHVGYLPSQDVQNRSLVLAKRLAKLTEQISPELKPIQIYTQPDPAAGRSDHASFHERGYAACVVSEDFFAGPNLDSPQPEANPNYHMKSDTVVDIQYATDIARAIAAAAWVTANL</sequence>
<dbReference type="InterPro" id="IPR023214">
    <property type="entry name" value="HAD_sf"/>
</dbReference>
<dbReference type="Proteomes" id="UP001050975">
    <property type="component" value="Unassembled WGS sequence"/>
</dbReference>
<dbReference type="AlphaFoldDB" id="A0AAV3XAW4"/>
<evidence type="ECO:0000313" key="2">
    <source>
        <dbReference type="EMBL" id="GET37417.1"/>
    </source>
</evidence>
<dbReference type="InterPro" id="IPR036412">
    <property type="entry name" value="HAD-like_sf"/>
</dbReference>
<dbReference type="SUPFAM" id="SSF53187">
    <property type="entry name" value="Zn-dependent exopeptidases"/>
    <property type="match status" value="1"/>
</dbReference>
<dbReference type="Pfam" id="PF04389">
    <property type="entry name" value="Peptidase_M28"/>
    <property type="match status" value="1"/>
</dbReference>
<evidence type="ECO:0000313" key="3">
    <source>
        <dbReference type="Proteomes" id="UP001050975"/>
    </source>
</evidence>
<comment type="caution">
    <text evidence="2">The sequence shown here is derived from an EMBL/GenBank/DDBJ whole genome shotgun (WGS) entry which is preliminary data.</text>
</comment>
<dbReference type="GO" id="GO:0006508">
    <property type="term" value="P:proteolysis"/>
    <property type="evidence" value="ECO:0007669"/>
    <property type="project" value="InterPro"/>
</dbReference>
<organism evidence="2 3">
    <name type="scientific">Microseira wollei NIES-4236</name>
    <dbReference type="NCBI Taxonomy" id="2530354"/>
    <lineage>
        <taxon>Bacteria</taxon>
        <taxon>Bacillati</taxon>
        <taxon>Cyanobacteriota</taxon>
        <taxon>Cyanophyceae</taxon>
        <taxon>Oscillatoriophycideae</taxon>
        <taxon>Aerosakkonematales</taxon>
        <taxon>Aerosakkonemataceae</taxon>
        <taxon>Microseira</taxon>
    </lineage>
</organism>
<protein>
    <recommendedName>
        <fullName evidence="1">Peptidase M28 domain-containing protein</fullName>
    </recommendedName>
</protein>
<feature type="domain" description="Peptidase M28" evidence="1">
    <location>
        <begin position="398"/>
        <end position="622"/>
    </location>
</feature>
<dbReference type="PANTHER" id="PTHR12147">
    <property type="entry name" value="METALLOPEPTIDASE M28 FAMILY MEMBER"/>
    <property type="match status" value="1"/>
</dbReference>
<evidence type="ECO:0000259" key="1">
    <source>
        <dbReference type="Pfam" id="PF04389"/>
    </source>
</evidence>
<dbReference type="PANTHER" id="PTHR12147:SF26">
    <property type="entry name" value="PEPTIDASE M28 DOMAIN-CONTAINING PROTEIN"/>
    <property type="match status" value="1"/>
</dbReference>
<reference evidence="2" key="1">
    <citation type="submission" date="2019-10" db="EMBL/GenBank/DDBJ databases">
        <title>Draft genome sequece of Microseira wollei NIES-4236.</title>
        <authorList>
            <person name="Yamaguchi H."/>
            <person name="Suzuki S."/>
            <person name="Kawachi M."/>
        </authorList>
    </citation>
    <scope>NUCLEOTIDE SEQUENCE</scope>
    <source>
        <strain evidence="2">NIES-4236</strain>
    </source>
</reference>